<name>A0ACB8R5C1_9AGAM</name>
<reference evidence="1" key="1">
    <citation type="submission" date="2021-02" db="EMBL/GenBank/DDBJ databases">
        <authorList>
            <consortium name="DOE Joint Genome Institute"/>
            <person name="Ahrendt S."/>
            <person name="Looney B.P."/>
            <person name="Miyauchi S."/>
            <person name="Morin E."/>
            <person name="Drula E."/>
            <person name="Courty P.E."/>
            <person name="Chicoki N."/>
            <person name="Fauchery L."/>
            <person name="Kohler A."/>
            <person name="Kuo A."/>
            <person name="Labutti K."/>
            <person name="Pangilinan J."/>
            <person name="Lipzen A."/>
            <person name="Riley R."/>
            <person name="Andreopoulos W."/>
            <person name="He G."/>
            <person name="Johnson J."/>
            <person name="Barry K.W."/>
            <person name="Grigoriev I.V."/>
            <person name="Nagy L."/>
            <person name="Hibbett D."/>
            <person name="Henrissat B."/>
            <person name="Matheny P.B."/>
            <person name="Labbe J."/>
            <person name="Martin F."/>
        </authorList>
    </citation>
    <scope>NUCLEOTIDE SEQUENCE</scope>
    <source>
        <strain evidence="1">FP105234-sp</strain>
    </source>
</reference>
<accession>A0ACB8R5C1</accession>
<organism evidence="1 2">
    <name type="scientific">Auriscalpium vulgare</name>
    <dbReference type="NCBI Taxonomy" id="40419"/>
    <lineage>
        <taxon>Eukaryota</taxon>
        <taxon>Fungi</taxon>
        <taxon>Dikarya</taxon>
        <taxon>Basidiomycota</taxon>
        <taxon>Agaricomycotina</taxon>
        <taxon>Agaricomycetes</taxon>
        <taxon>Russulales</taxon>
        <taxon>Auriscalpiaceae</taxon>
        <taxon>Auriscalpium</taxon>
    </lineage>
</organism>
<keyword evidence="2" id="KW-1185">Reference proteome</keyword>
<protein>
    <submittedName>
        <fullName evidence="1">Uncharacterized protein</fullName>
    </submittedName>
</protein>
<gene>
    <name evidence="1" type="ORF">FA95DRAFT_1612650</name>
</gene>
<evidence type="ECO:0000313" key="1">
    <source>
        <dbReference type="EMBL" id="KAI0039326.1"/>
    </source>
</evidence>
<dbReference type="Proteomes" id="UP000814033">
    <property type="component" value="Unassembled WGS sequence"/>
</dbReference>
<evidence type="ECO:0000313" key="2">
    <source>
        <dbReference type="Proteomes" id="UP000814033"/>
    </source>
</evidence>
<reference evidence="1" key="2">
    <citation type="journal article" date="2022" name="New Phytol.">
        <title>Evolutionary transition to the ectomycorrhizal habit in the genomes of a hyperdiverse lineage of mushroom-forming fungi.</title>
        <authorList>
            <person name="Looney B."/>
            <person name="Miyauchi S."/>
            <person name="Morin E."/>
            <person name="Drula E."/>
            <person name="Courty P.E."/>
            <person name="Kohler A."/>
            <person name="Kuo A."/>
            <person name="LaButti K."/>
            <person name="Pangilinan J."/>
            <person name="Lipzen A."/>
            <person name="Riley R."/>
            <person name="Andreopoulos W."/>
            <person name="He G."/>
            <person name="Johnson J."/>
            <person name="Nolan M."/>
            <person name="Tritt A."/>
            <person name="Barry K.W."/>
            <person name="Grigoriev I.V."/>
            <person name="Nagy L.G."/>
            <person name="Hibbett D."/>
            <person name="Henrissat B."/>
            <person name="Matheny P.B."/>
            <person name="Labbe J."/>
            <person name="Martin F.M."/>
        </authorList>
    </citation>
    <scope>NUCLEOTIDE SEQUENCE</scope>
    <source>
        <strain evidence="1">FP105234-sp</strain>
    </source>
</reference>
<sequence>MQDKKCRKNAKPKSINTIANTHEDYELSDFLLTIISSVERQDLLESSRLYLESCNSLAGDAESFSVLYSITGTGSRDLKLNSVPSYNQMLKDVHAGNEPAGEGNNTEGSKEEEDNAGRKKSKKHEPSEKEIAQDELIVELSAIHACNDHKCNSACCFISRPDAEHVKLTSRHLRTWSAGIHCKKEGVDNHTPPTGPLFDLERHATNASATNIATLANHRLRTMSGTSSSSPNINVSFAGLADVVAALKGPERVPLVPTNVNAGSGLAASTRVALALPPRLPLATFCAVYELSAGTASKLQAMDLVGPHVLCKLTNQDLQDDGMLSKAQVAEVRDAEERWLNENMV</sequence>
<proteinExistence type="predicted"/>
<comment type="caution">
    <text evidence="1">The sequence shown here is derived from an EMBL/GenBank/DDBJ whole genome shotgun (WGS) entry which is preliminary data.</text>
</comment>
<dbReference type="EMBL" id="MU276319">
    <property type="protein sequence ID" value="KAI0039326.1"/>
    <property type="molecule type" value="Genomic_DNA"/>
</dbReference>